<dbReference type="GO" id="GO:0005886">
    <property type="term" value="C:plasma membrane"/>
    <property type="evidence" value="ECO:0007669"/>
    <property type="project" value="UniProtKB-SubCell"/>
</dbReference>
<feature type="transmembrane region" description="Helical" evidence="8">
    <location>
        <begin position="277"/>
        <end position="295"/>
    </location>
</feature>
<keyword evidence="9" id="KW-0328">Glycosyltransferase</keyword>
<dbReference type="GO" id="GO:0016758">
    <property type="term" value="F:hexosyltransferase activity"/>
    <property type="evidence" value="ECO:0007669"/>
    <property type="project" value="InterPro"/>
</dbReference>
<feature type="transmembrane region" description="Helical" evidence="8">
    <location>
        <begin position="191"/>
        <end position="212"/>
    </location>
</feature>
<dbReference type="EMBL" id="PVNH01000002">
    <property type="protein sequence ID" value="PRX50215.1"/>
    <property type="molecule type" value="Genomic_DNA"/>
</dbReference>
<keyword evidence="4 8" id="KW-0812">Transmembrane</keyword>
<keyword evidence="10" id="KW-1185">Reference proteome</keyword>
<evidence type="ECO:0000256" key="3">
    <source>
        <dbReference type="ARBA" id="ARBA00022679"/>
    </source>
</evidence>
<protein>
    <submittedName>
        <fullName evidence="9">Alpha-1,2-mannosyltransferase</fullName>
    </submittedName>
</protein>
<evidence type="ECO:0000256" key="5">
    <source>
        <dbReference type="ARBA" id="ARBA00022989"/>
    </source>
</evidence>
<accession>A0A2T0M0U4</accession>
<evidence type="ECO:0000256" key="8">
    <source>
        <dbReference type="SAM" id="Phobius"/>
    </source>
</evidence>
<evidence type="ECO:0000256" key="1">
    <source>
        <dbReference type="ARBA" id="ARBA00004651"/>
    </source>
</evidence>
<evidence type="ECO:0000313" key="9">
    <source>
        <dbReference type="EMBL" id="PRX50215.1"/>
    </source>
</evidence>
<feature type="transmembrane region" description="Helical" evidence="8">
    <location>
        <begin position="18"/>
        <end position="35"/>
    </location>
</feature>
<feature type="transmembrane region" description="Helical" evidence="8">
    <location>
        <begin position="71"/>
        <end position="89"/>
    </location>
</feature>
<evidence type="ECO:0000256" key="2">
    <source>
        <dbReference type="ARBA" id="ARBA00022475"/>
    </source>
</evidence>
<feature type="transmembrane region" description="Helical" evidence="8">
    <location>
        <begin position="381"/>
        <end position="397"/>
    </location>
</feature>
<keyword evidence="2" id="KW-1003">Cell membrane</keyword>
<dbReference type="Pfam" id="PF09594">
    <property type="entry name" value="GT87"/>
    <property type="match status" value="1"/>
</dbReference>
<dbReference type="OrthoDB" id="9774600at2"/>
<comment type="subcellular location">
    <subcellularLocation>
        <location evidence="1">Cell membrane</location>
        <topology evidence="1">Multi-pass membrane protein</topology>
    </subcellularLocation>
</comment>
<feature type="transmembrane region" description="Helical" evidence="8">
    <location>
        <begin position="304"/>
        <end position="321"/>
    </location>
</feature>
<proteinExistence type="inferred from homology"/>
<feature type="transmembrane region" description="Helical" evidence="8">
    <location>
        <begin position="349"/>
        <end position="369"/>
    </location>
</feature>
<reference evidence="9 10" key="1">
    <citation type="submission" date="2018-03" db="EMBL/GenBank/DDBJ databases">
        <title>Genomic Encyclopedia of Type Strains, Phase III (KMG-III): the genomes of soil and plant-associated and newly described type strains.</title>
        <authorList>
            <person name="Whitman W."/>
        </authorList>
    </citation>
    <scope>NUCLEOTIDE SEQUENCE [LARGE SCALE GENOMIC DNA]</scope>
    <source>
        <strain evidence="9 10">CGMCC 4.7125</strain>
    </source>
</reference>
<name>A0A2T0M0U4_9PSEU</name>
<dbReference type="InterPro" id="IPR018584">
    <property type="entry name" value="GT87"/>
</dbReference>
<feature type="transmembrane region" description="Helical" evidence="8">
    <location>
        <begin position="138"/>
        <end position="156"/>
    </location>
</feature>
<feature type="transmembrane region" description="Helical" evidence="8">
    <location>
        <begin position="219"/>
        <end position="237"/>
    </location>
</feature>
<evidence type="ECO:0000256" key="4">
    <source>
        <dbReference type="ARBA" id="ARBA00022692"/>
    </source>
</evidence>
<keyword evidence="3 9" id="KW-0808">Transferase</keyword>
<feature type="transmembrane region" description="Helical" evidence="8">
    <location>
        <begin position="163"/>
        <end position="179"/>
    </location>
</feature>
<evidence type="ECO:0000256" key="7">
    <source>
        <dbReference type="ARBA" id="ARBA00024033"/>
    </source>
</evidence>
<keyword evidence="6 8" id="KW-0472">Membrane</keyword>
<keyword evidence="5 8" id="KW-1133">Transmembrane helix</keyword>
<comment type="similarity">
    <text evidence="7">Belongs to the glycosyltransferase 87 family.</text>
</comment>
<gene>
    <name evidence="9" type="ORF">B0I33_102334</name>
</gene>
<dbReference type="Proteomes" id="UP000238362">
    <property type="component" value="Unassembled WGS sequence"/>
</dbReference>
<organism evidence="9 10">
    <name type="scientific">Prauserella shujinwangii</name>
    <dbReference type="NCBI Taxonomy" id="1453103"/>
    <lineage>
        <taxon>Bacteria</taxon>
        <taxon>Bacillati</taxon>
        <taxon>Actinomycetota</taxon>
        <taxon>Actinomycetes</taxon>
        <taxon>Pseudonocardiales</taxon>
        <taxon>Pseudonocardiaceae</taxon>
        <taxon>Prauserella</taxon>
    </lineage>
</organism>
<evidence type="ECO:0000313" key="10">
    <source>
        <dbReference type="Proteomes" id="UP000238362"/>
    </source>
</evidence>
<comment type="caution">
    <text evidence="9">The sequence shown here is derived from an EMBL/GenBank/DDBJ whole genome shotgun (WGS) entry which is preliminary data.</text>
</comment>
<dbReference type="AlphaFoldDB" id="A0A2T0M0U4"/>
<evidence type="ECO:0000256" key="6">
    <source>
        <dbReference type="ARBA" id="ARBA00023136"/>
    </source>
</evidence>
<feature type="transmembrane region" description="Helical" evidence="8">
    <location>
        <begin position="96"/>
        <end position="118"/>
    </location>
</feature>
<sequence>MGRVLREIPAADAPRRTLAWLVVAEVAMLAVLLVWKRLDGLDLEIYRLGAQAFLGGGDLYGPLPPTTDGTMLPFLYPPFAAVAFAPLLAVPVEVGLVAVTVVGAVGLGAVLALSAGRIVMSGALLTKSASNEPLMTRGGLAVAGVVTLVAQALALLSEPVRATLGFGQVNLLLMLLAGVDTLATERHRMRGVLVGVAAAVKLTPAVFVLFFLLRRDFRATANAVAAFVVCGAVAWVLSPETSARYWTDIVTGHRIDDPGYIANQSLRGLLARLDQPAWVWPLACALVLAGTVLVMRRALAARQPALAVLACAVGALLVSPLSWTHHWVWSGPAVAVVCVLTLRKGRARAAVLLGLAAVLAWVFVASPLWDHRDVWPLRESYVLAGGLLLVLFWLLALDDPLDAPGERGDVVGLDGREHPDP</sequence>